<comment type="similarity">
    <text evidence="2">Belongs to the MLO family.</text>
</comment>
<evidence type="ECO:0000256" key="9">
    <source>
        <dbReference type="SAM" id="Phobius"/>
    </source>
</evidence>
<keyword evidence="4" id="KW-0611">Plant defense</keyword>
<evidence type="ECO:0000256" key="5">
    <source>
        <dbReference type="ARBA" id="ARBA00022989"/>
    </source>
</evidence>
<dbReference type="GO" id="GO:0016020">
    <property type="term" value="C:membrane"/>
    <property type="evidence" value="ECO:0007669"/>
    <property type="project" value="UniProtKB-SubCell"/>
</dbReference>
<keyword evidence="3 9" id="KW-0812">Transmembrane</keyword>
<name>A0A9C6TCX6_ARADU</name>
<evidence type="ECO:0000256" key="6">
    <source>
        <dbReference type="ARBA" id="ARBA00023136"/>
    </source>
</evidence>
<dbReference type="KEGG" id="adu:107479028"/>
<dbReference type="Pfam" id="PF03094">
    <property type="entry name" value="Mlo"/>
    <property type="match status" value="1"/>
</dbReference>
<evidence type="ECO:0000313" key="10">
    <source>
        <dbReference type="Proteomes" id="UP000515211"/>
    </source>
</evidence>
<organism evidence="10 11">
    <name type="scientific">Arachis duranensis</name>
    <name type="common">Wild peanut</name>
    <dbReference type="NCBI Taxonomy" id="130453"/>
    <lineage>
        <taxon>Eukaryota</taxon>
        <taxon>Viridiplantae</taxon>
        <taxon>Streptophyta</taxon>
        <taxon>Embryophyta</taxon>
        <taxon>Tracheophyta</taxon>
        <taxon>Spermatophyta</taxon>
        <taxon>Magnoliopsida</taxon>
        <taxon>eudicotyledons</taxon>
        <taxon>Gunneridae</taxon>
        <taxon>Pentapetalae</taxon>
        <taxon>rosids</taxon>
        <taxon>fabids</taxon>
        <taxon>Fabales</taxon>
        <taxon>Fabaceae</taxon>
        <taxon>Papilionoideae</taxon>
        <taxon>50 kb inversion clade</taxon>
        <taxon>dalbergioids sensu lato</taxon>
        <taxon>Dalbergieae</taxon>
        <taxon>Pterocarpus clade</taxon>
        <taxon>Arachis</taxon>
    </lineage>
</organism>
<reference evidence="11" key="2">
    <citation type="submission" date="2025-08" db="UniProtKB">
        <authorList>
            <consortium name="RefSeq"/>
        </authorList>
    </citation>
    <scope>IDENTIFICATION</scope>
    <source>
        <tissue evidence="11">Whole plant</tissue>
    </source>
</reference>
<evidence type="ECO:0000256" key="3">
    <source>
        <dbReference type="ARBA" id="ARBA00022692"/>
    </source>
</evidence>
<dbReference type="PANTHER" id="PTHR31942:SF9">
    <property type="entry name" value="MLO-LIKE PROTEIN 4"/>
    <property type="match status" value="1"/>
</dbReference>
<gene>
    <name evidence="11" type="primary">LOC107479028</name>
</gene>
<dbReference type="Proteomes" id="UP000515211">
    <property type="component" value="Chromosome 3"/>
</dbReference>
<reference evidence="10" key="1">
    <citation type="journal article" date="2016" name="Nat. Genet.">
        <title>The genome sequences of Arachis duranensis and Arachis ipaensis, the diploid ancestors of cultivated peanut.</title>
        <authorList>
            <person name="Bertioli D.J."/>
            <person name="Cannon S.B."/>
            <person name="Froenicke L."/>
            <person name="Huang G."/>
            <person name="Farmer A.D."/>
            <person name="Cannon E.K."/>
            <person name="Liu X."/>
            <person name="Gao D."/>
            <person name="Clevenger J."/>
            <person name="Dash S."/>
            <person name="Ren L."/>
            <person name="Moretzsohn M.C."/>
            <person name="Shirasawa K."/>
            <person name="Huang W."/>
            <person name="Vidigal B."/>
            <person name="Abernathy B."/>
            <person name="Chu Y."/>
            <person name="Niederhuth C.E."/>
            <person name="Umale P."/>
            <person name="Araujo A.C."/>
            <person name="Kozik A."/>
            <person name="Kim K.D."/>
            <person name="Burow M.D."/>
            <person name="Varshney R.K."/>
            <person name="Wang X."/>
            <person name="Zhang X."/>
            <person name="Barkley N."/>
            <person name="Guimaraes P.M."/>
            <person name="Isobe S."/>
            <person name="Guo B."/>
            <person name="Liao B."/>
            <person name="Stalker H.T."/>
            <person name="Schmitz R.J."/>
            <person name="Scheffler B.E."/>
            <person name="Leal-Bertioli S.C."/>
            <person name="Xun X."/>
            <person name="Jackson S.A."/>
            <person name="Michelmore R."/>
            <person name="Ozias-Akins P."/>
        </authorList>
    </citation>
    <scope>NUCLEOTIDE SEQUENCE [LARGE SCALE GENOMIC DNA]</scope>
    <source>
        <strain evidence="10">cv. V14167</strain>
    </source>
</reference>
<dbReference type="AlphaFoldDB" id="A0A9C6TCX6"/>
<keyword evidence="5 9" id="KW-1133">Transmembrane helix</keyword>
<evidence type="ECO:0000256" key="2">
    <source>
        <dbReference type="ARBA" id="ARBA00006574"/>
    </source>
</evidence>
<protein>
    <submittedName>
        <fullName evidence="11">MLO-like protein 4</fullName>
    </submittedName>
</protein>
<accession>A0A9C6TCX6</accession>
<dbReference type="GeneID" id="107479028"/>
<evidence type="ECO:0000313" key="11">
    <source>
        <dbReference type="RefSeq" id="XP_052114255.1"/>
    </source>
</evidence>
<keyword evidence="6 9" id="KW-0472">Membrane</keyword>
<proteinExistence type="inferred from homology"/>
<evidence type="ECO:0000256" key="1">
    <source>
        <dbReference type="ARBA" id="ARBA00004141"/>
    </source>
</evidence>
<dbReference type="PANTHER" id="PTHR31942">
    <property type="entry name" value="MLO-LIKE PROTEIN 1"/>
    <property type="match status" value="1"/>
</dbReference>
<evidence type="ECO:0000256" key="7">
    <source>
        <dbReference type="ARBA" id="ARBA00023265"/>
    </source>
</evidence>
<comment type="subcellular location">
    <subcellularLocation>
        <location evidence="1">Membrane</location>
        <topology evidence="1">Multi-pass membrane protein</topology>
    </subcellularLocation>
</comment>
<keyword evidence="10" id="KW-1185">Reference proteome</keyword>
<sequence>MPCGNNLMPEGSSFSPDETDIPKGLISGPFNQCPAGHEPFVSYEGLEQLHRFLFVLGITHVLYSCLAVGLAMSKSLHMATDLPLLLLIRLFSQQSFHRSRQHHPKYPAAV</sequence>
<dbReference type="GO" id="GO:0006952">
    <property type="term" value="P:defense response"/>
    <property type="evidence" value="ECO:0007669"/>
    <property type="project" value="UniProtKB-KW"/>
</dbReference>
<dbReference type="InterPro" id="IPR004326">
    <property type="entry name" value="Mlo"/>
</dbReference>
<feature type="transmembrane region" description="Helical" evidence="9">
    <location>
        <begin position="52"/>
        <end position="72"/>
    </location>
</feature>
<evidence type="ECO:0000256" key="8">
    <source>
        <dbReference type="SAM" id="MobiDB-lite"/>
    </source>
</evidence>
<dbReference type="RefSeq" id="XP_052114255.1">
    <property type="nucleotide sequence ID" value="XM_052258295.1"/>
</dbReference>
<keyword evidence="7" id="KW-0568">Pathogenesis-related protein</keyword>
<feature type="region of interest" description="Disordered" evidence="8">
    <location>
        <begin position="1"/>
        <end position="22"/>
    </location>
</feature>
<evidence type="ECO:0000256" key="4">
    <source>
        <dbReference type="ARBA" id="ARBA00022821"/>
    </source>
</evidence>